<dbReference type="PANTHER" id="PTHR11671">
    <property type="entry name" value="V-TYPE ATP SYNTHASE SUBUNIT D"/>
    <property type="match status" value="1"/>
</dbReference>
<proteinExistence type="inferred from homology"/>
<keyword evidence="2" id="KW-0813">Transport</keyword>
<dbReference type="Pfam" id="PF01813">
    <property type="entry name" value="ATP-synt_D"/>
    <property type="match status" value="1"/>
</dbReference>
<reference evidence="7 9" key="2">
    <citation type="submission" date="2018-06" db="EMBL/GenBank/DDBJ databases">
        <authorList>
            <consortium name="Pathogen Informatics"/>
            <person name="Doyle S."/>
        </authorList>
    </citation>
    <scope>NUCLEOTIDE SEQUENCE [LARGE SCALE GENOMIC DNA]</scope>
    <source>
        <strain evidence="7 9">NCTC9810</strain>
    </source>
</reference>
<gene>
    <name evidence="7" type="primary">ntpD_1</name>
    <name evidence="6" type="ORF">CYJ34_03380</name>
    <name evidence="7" type="ORF">NCTC9810_00473</name>
</gene>
<feature type="coiled-coil region" evidence="4">
    <location>
        <begin position="143"/>
        <end position="192"/>
    </location>
</feature>
<comment type="similarity">
    <text evidence="1">Belongs to the V-ATPase D subunit family.</text>
</comment>
<dbReference type="Gene3D" id="1.10.287.3240">
    <property type="match status" value="1"/>
</dbReference>
<evidence type="ECO:0000256" key="1">
    <source>
        <dbReference type="ARBA" id="ARBA00005850"/>
    </source>
</evidence>
<dbReference type="EMBL" id="PKGS01000002">
    <property type="protein sequence ID" value="PKZ16840.1"/>
    <property type="molecule type" value="Genomic_DNA"/>
</dbReference>
<reference evidence="6 8" key="1">
    <citation type="submission" date="2017-12" db="EMBL/GenBank/DDBJ databases">
        <title>Phylogenetic diversity of female urinary microbiome.</title>
        <authorList>
            <person name="Thomas-White K."/>
            <person name="Wolfe A.J."/>
        </authorList>
    </citation>
    <scope>NUCLEOTIDE SEQUENCE [LARGE SCALE GENOMIC DNA]</scope>
    <source>
        <strain evidence="6 8">UMB0119</strain>
    </source>
</reference>
<accession>A0A2I1M9N6</accession>
<evidence type="ECO:0000313" key="9">
    <source>
        <dbReference type="Proteomes" id="UP000255124"/>
    </source>
</evidence>
<evidence type="ECO:0000256" key="4">
    <source>
        <dbReference type="SAM" id="Coils"/>
    </source>
</evidence>
<sequence length="213" mass="24599">MEIKSTAPTKANLIAAKDHLKLLNGGLDILDKSRKALIGAHDSKIKQRDELNQEVNETIEKVSRNFKRARVTMGESKLDDISRIVPVDNSITLKEDEFMQTKVYDISFEPSKLNLSYSFYETNEAFDLALLSFNELKDKLYKLAELDTTINNLDRQIKKTSKKVNSLEKVQIPKTEERIKTITSLIEEKEREEFSKTKMVKDKKLRDQENTTN</sequence>
<keyword evidence="8" id="KW-1185">Reference proteome</keyword>
<dbReference type="OrthoDB" id="9781718at2"/>
<dbReference type="NCBIfam" id="TIGR00309">
    <property type="entry name" value="V_ATPase_subD"/>
    <property type="match status" value="1"/>
</dbReference>
<evidence type="ECO:0000313" key="6">
    <source>
        <dbReference type="EMBL" id="PKZ16840.1"/>
    </source>
</evidence>
<dbReference type="EMBL" id="UFTA01000002">
    <property type="protein sequence ID" value="SUU92152.1"/>
    <property type="molecule type" value="Genomic_DNA"/>
</dbReference>
<dbReference type="AlphaFoldDB" id="A0A2I1M9N6"/>
<evidence type="ECO:0000313" key="7">
    <source>
        <dbReference type="EMBL" id="SUU92152.1"/>
    </source>
</evidence>
<evidence type="ECO:0000256" key="3">
    <source>
        <dbReference type="ARBA" id="ARBA00023065"/>
    </source>
</evidence>
<evidence type="ECO:0000256" key="5">
    <source>
        <dbReference type="SAM" id="MobiDB-lite"/>
    </source>
</evidence>
<dbReference type="InterPro" id="IPR002699">
    <property type="entry name" value="V_ATPase_D"/>
</dbReference>
<organism evidence="6 8">
    <name type="scientific">Anaerococcus octavius</name>
    <dbReference type="NCBI Taxonomy" id="54007"/>
    <lineage>
        <taxon>Bacteria</taxon>
        <taxon>Bacillati</taxon>
        <taxon>Bacillota</taxon>
        <taxon>Tissierellia</taxon>
        <taxon>Tissierellales</taxon>
        <taxon>Peptoniphilaceae</taxon>
        <taxon>Anaerococcus</taxon>
    </lineage>
</organism>
<dbReference type="Proteomes" id="UP000234335">
    <property type="component" value="Unassembled WGS sequence"/>
</dbReference>
<dbReference type="Proteomes" id="UP000255124">
    <property type="component" value="Unassembled WGS sequence"/>
</dbReference>
<protein>
    <submittedName>
        <fullName evidence="6">V-type ATP synthase subunit D</fullName>
    </submittedName>
    <submittedName>
        <fullName evidence="7">V-type sodium pump subunit D</fullName>
    </submittedName>
</protein>
<dbReference type="GO" id="GO:0046961">
    <property type="term" value="F:proton-transporting ATPase activity, rotational mechanism"/>
    <property type="evidence" value="ECO:0007669"/>
    <property type="project" value="InterPro"/>
</dbReference>
<dbReference type="RefSeq" id="WP_101539939.1">
    <property type="nucleotide sequence ID" value="NZ_CALTZC010000002.1"/>
</dbReference>
<name>A0A2I1M9N6_9FIRM</name>
<evidence type="ECO:0000313" key="8">
    <source>
        <dbReference type="Proteomes" id="UP000234335"/>
    </source>
</evidence>
<feature type="region of interest" description="Disordered" evidence="5">
    <location>
        <begin position="193"/>
        <end position="213"/>
    </location>
</feature>
<keyword evidence="3" id="KW-0406">Ion transport</keyword>
<evidence type="ECO:0000256" key="2">
    <source>
        <dbReference type="ARBA" id="ARBA00022448"/>
    </source>
</evidence>
<keyword evidence="4" id="KW-0175">Coiled coil</keyword>